<keyword evidence="4" id="KW-0808">Transferase</keyword>
<proteinExistence type="predicted"/>
<dbReference type="Proteomes" id="UP000028582">
    <property type="component" value="Unassembled WGS sequence"/>
</dbReference>
<dbReference type="GO" id="GO:0016746">
    <property type="term" value="F:acyltransferase activity"/>
    <property type="evidence" value="ECO:0007669"/>
    <property type="project" value="UniProtKB-KW"/>
</dbReference>
<evidence type="ECO:0000256" key="4">
    <source>
        <dbReference type="ARBA" id="ARBA00022679"/>
    </source>
</evidence>
<evidence type="ECO:0000313" key="7">
    <source>
        <dbReference type="EMBL" id="ETO80631.1"/>
    </source>
</evidence>
<evidence type="ECO:0000313" key="8">
    <source>
        <dbReference type="Proteomes" id="UP000028582"/>
    </source>
</evidence>
<evidence type="ECO:0000256" key="1">
    <source>
        <dbReference type="ARBA" id="ARBA00004533"/>
    </source>
</evidence>
<comment type="subcellular location">
    <subcellularLocation>
        <location evidence="1">Cell inner membrane</location>
    </subcellularLocation>
</comment>
<dbReference type="GO" id="GO:0008610">
    <property type="term" value="P:lipid biosynthetic process"/>
    <property type="evidence" value="ECO:0007669"/>
    <property type="project" value="UniProtKB-ARBA"/>
</dbReference>
<sequence length="348" mass="38523">METGVSAWQPATAAPGRSSLSTQWASLAVRGLQLLARRLPDRMLWVTAKALGGIFYYVIRLRRRVVLDRIAAGLPSDDGHRVARDSYTYAALSLLWLLRLDGVANPQTSISLDEDTRESLASMRTVLANGQTSSHAIITTGHIGFWEIIPAALARPAVPVQTQWIVYRPLHNAALDDLVASIRSAPGRRFIADKKCYGLLRDVLQRPNANGNAAQLVGLVADQRCNSERTRATVTFLGQPTHMATGAARLHMETGATLWFTSVLHNKRFYASSDPSEKPFHLVLRPISMNAATTATTAQEHATEIVQTYASMLERLVLEYPEQYLWMHDLWNAAANGESRAVDLIWSR</sequence>
<gene>
    <name evidence="7" type="ORF">F444_04928</name>
</gene>
<keyword evidence="2" id="KW-1003">Cell membrane</keyword>
<dbReference type="GO" id="GO:0005886">
    <property type="term" value="C:plasma membrane"/>
    <property type="evidence" value="ECO:0007669"/>
    <property type="project" value="UniProtKB-SubCell"/>
</dbReference>
<keyword evidence="6" id="KW-0012">Acyltransferase</keyword>
<dbReference type="EMBL" id="ANJA01000980">
    <property type="protein sequence ID" value="ETO80631.1"/>
    <property type="molecule type" value="Genomic_DNA"/>
</dbReference>
<keyword evidence="3" id="KW-0997">Cell inner membrane</keyword>
<evidence type="ECO:0000256" key="6">
    <source>
        <dbReference type="ARBA" id="ARBA00023315"/>
    </source>
</evidence>
<dbReference type="Pfam" id="PF03279">
    <property type="entry name" value="Lip_A_acyltrans"/>
    <property type="match status" value="1"/>
</dbReference>
<evidence type="ECO:0008006" key="9">
    <source>
        <dbReference type="Google" id="ProtNLM"/>
    </source>
</evidence>
<evidence type="ECO:0000256" key="3">
    <source>
        <dbReference type="ARBA" id="ARBA00022519"/>
    </source>
</evidence>
<evidence type="ECO:0000256" key="5">
    <source>
        <dbReference type="ARBA" id="ARBA00023136"/>
    </source>
</evidence>
<dbReference type="CDD" id="cd07984">
    <property type="entry name" value="LPLAT_LABLAT-like"/>
    <property type="match status" value="1"/>
</dbReference>
<dbReference type="AlphaFoldDB" id="A0A081AP20"/>
<dbReference type="OrthoDB" id="58160at2759"/>
<name>A0A081AP20_PHYNI</name>
<keyword evidence="5" id="KW-0472">Membrane</keyword>
<dbReference type="PANTHER" id="PTHR30606:SF10">
    <property type="entry name" value="PHOSPHATIDYLINOSITOL MANNOSIDE ACYLTRANSFERASE"/>
    <property type="match status" value="1"/>
</dbReference>
<protein>
    <recommendedName>
        <fullName evidence="9">Lipid A biosynthesis acyltransferase</fullName>
    </recommendedName>
</protein>
<evidence type="ECO:0000256" key="2">
    <source>
        <dbReference type="ARBA" id="ARBA00022475"/>
    </source>
</evidence>
<reference evidence="7 8" key="1">
    <citation type="submission" date="2013-11" db="EMBL/GenBank/DDBJ databases">
        <title>The Genome Sequence of Phytophthora parasitica P1976.</title>
        <authorList>
            <consortium name="The Broad Institute Genomics Platform"/>
            <person name="Russ C."/>
            <person name="Tyler B."/>
            <person name="Panabieres F."/>
            <person name="Shan W."/>
            <person name="Tripathy S."/>
            <person name="Grunwald N."/>
            <person name="Machado M."/>
            <person name="Johnson C.S."/>
            <person name="Walker B."/>
            <person name="Young S."/>
            <person name="Zeng Q."/>
            <person name="Gargeya S."/>
            <person name="Fitzgerald M."/>
            <person name="Haas B."/>
            <person name="Abouelleil A."/>
            <person name="Allen A.W."/>
            <person name="Alvarado L."/>
            <person name="Arachchi H.M."/>
            <person name="Berlin A.M."/>
            <person name="Chapman S.B."/>
            <person name="Gainer-Dewar J."/>
            <person name="Goldberg J."/>
            <person name="Griggs A."/>
            <person name="Gujja S."/>
            <person name="Hansen M."/>
            <person name="Howarth C."/>
            <person name="Imamovic A."/>
            <person name="Ireland A."/>
            <person name="Larimer J."/>
            <person name="McCowan C."/>
            <person name="Murphy C."/>
            <person name="Pearson M."/>
            <person name="Poon T.W."/>
            <person name="Priest M."/>
            <person name="Roberts A."/>
            <person name="Saif S."/>
            <person name="Shea T."/>
            <person name="Sisk P."/>
            <person name="Sykes S."/>
            <person name="Wortman J."/>
            <person name="Nusbaum C."/>
            <person name="Birren B."/>
        </authorList>
    </citation>
    <scope>NUCLEOTIDE SEQUENCE [LARGE SCALE GENOMIC DNA]</scope>
    <source>
        <strain evidence="7 8">P1976</strain>
    </source>
</reference>
<dbReference type="InterPro" id="IPR004960">
    <property type="entry name" value="LipA_acyltrans"/>
</dbReference>
<accession>A0A081AP20</accession>
<dbReference type="GO" id="GO:1901137">
    <property type="term" value="P:carbohydrate derivative biosynthetic process"/>
    <property type="evidence" value="ECO:0007669"/>
    <property type="project" value="UniProtKB-ARBA"/>
</dbReference>
<organism evidence="7 8">
    <name type="scientific">Phytophthora nicotianae P1976</name>
    <dbReference type="NCBI Taxonomy" id="1317066"/>
    <lineage>
        <taxon>Eukaryota</taxon>
        <taxon>Sar</taxon>
        <taxon>Stramenopiles</taxon>
        <taxon>Oomycota</taxon>
        <taxon>Peronosporomycetes</taxon>
        <taxon>Peronosporales</taxon>
        <taxon>Peronosporaceae</taxon>
        <taxon>Phytophthora</taxon>
    </lineage>
</organism>
<comment type="caution">
    <text evidence="7">The sequence shown here is derived from an EMBL/GenBank/DDBJ whole genome shotgun (WGS) entry which is preliminary data.</text>
</comment>
<dbReference type="PANTHER" id="PTHR30606">
    <property type="entry name" value="LIPID A BIOSYNTHESIS LAUROYL ACYLTRANSFERASE"/>
    <property type="match status" value="1"/>
</dbReference>